<dbReference type="AlphaFoldDB" id="A0A0E9TVT7"/>
<dbReference type="EMBL" id="GBXM01050881">
    <property type="protein sequence ID" value="JAH57696.1"/>
    <property type="molecule type" value="Transcribed_RNA"/>
</dbReference>
<reference evidence="1" key="2">
    <citation type="journal article" date="2015" name="Fish Shellfish Immunol.">
        <title>Early steps in the European eel (Anguilla anguilla)-Vibrio vulnificus interaction in the gills: Role of the RtxA13 toxin.</title>
        <authorList>
            <person name="Callol A."/>
            <person name="Pajuelo D."/>
            <person name="Ebbesson L."/>
            <person name="Teles M."/>
            <person name="MacKenzie S."/>
            <person name="Amaro C."/>
        </authorList>
    </citation>
    <scope>NUCLEOTIDE SEQUENCE</scope>
</reference>
<organism evidence="1">
    <name type="scientific">Anguilla anguilla</name>
    <name type="common">European freshwater eel</name>
    <name type="synonym">Muraena anguilla</name>
    <dbReference type="NCBI Taxonomy" id="7936"/>
    <lineage>
        <taxon>Eukaryota</taxon>
        <taxon>Metazoa</taxon>
        <taxon>Chordata</taxon>
        <taxon>Craniata</taxon>
        <taxon>Vertebrata</taxon>
        <taxon>Euteleostomi</taxon>
        <taxon>Actinopterygii</taxon>
        <taxon>Neopterygii</taxon>
        <taxon>Teleostei</taxon>
        <taxon>Anguilliformes</taxon>
        <taxon>Anguillidae</taxon>
        <taxon>Anguilla</taxon>
    </lineage>
</organism>
<proteinExistence type="predicted"/>
<sequence length="44" mass="4954">MLTNTSSMSPPRVLPAFLARTFREIFSSFSRSRGPATYICPVFL</sequence>
<evidence type="ECO:0000313" key="1">
    <source>
        <dbReference type="EMBL" id="JAH57696.1"/>
    </source>
</evidence>
<accession>A0A0E9TVT7</accession>
<protein>
    <submittedName>
        <fullName evidence="1">Uncharacterized protein</fullName>
    </submittedName>
</protein>
<reference evidence="1" key="1">
    <citation type="submission" date="2014-11" db="EMBL/GenBank/DDBJ databases">
        <authorList>
            <person name="Amaro Gonzalez C."/>
        </authorList>
    </citation>
    <scope>NUCLEOTIDE SEQUENCE</scope>
</reference>
<name>A0A0E9TVT7_ANGAN</name>